<feature type="signal peptide" evidence="11">
    <location>
        <begin position="1"/>
        <end position="20"/>
    </location>
</feature>
<dbReference type="CDD" id="cd00342">
    <property type="entry name" value="gram_neg_porins"/>
    <property type="match status" value="1"/>
</dbReference>
<keyword evidence="14" id="KW-1185">Reference proteome</keyword>
<organism evidence="13 14">
    <name type="scientific">Pollutimonas thiosulfatoxidans</name>
    <dbReference type="NCBI Taxonomy" id="2028345"/>
    <lineage>
        <taxon>Bacteria</taxon>
        <taxon>Pseudomonadati</taxon>
        <taxon>Pseudomonadota</taxon>
        <taxon>Betaproteobacteria</taxon>
        <taxon>Burkholderiales</taxon>
        <taxon>Alcaligenaceae</taxon>
        <taxon>Pollutimonas</taxon>
    </lineage>
</organism>
<dbReference type="GO" id="GO:0046930">
    <property type="term" value="C:pore complex"/>
    <property type="evidence" value="ECO:0007669"/>
    <property type="project" value="UniProtKB-KW"/>
</dbReference>
<name>A0A410G912_9BURK</name>
<dbReference type="InterPro" id="IPR002299">
    <property type="entry name" value="Porin_Neis"/>
</dbReference>
<keyword evidence="9" id="KW-0472">Membrane</keyword>
<keyword evidence="6 11" id="KW-0732">Signal</keyword>
<dbReference type="SUPFAM" id="SSF56935">
    <property type="entry name" value="Porins"/>
    <property type="match status" value="1"/>
</dbReference>
<keyword evidence="7" id="KW-0406">Ion transport</keyword>
<dbReference type="EMBL" id="CP022987">
    <property type="protein sequence ID" value="QAA92751.1"/>
    <property type="molecule type" value="Genomic_DNA"/>
</dbReference>
<dbReference type="PANTHER" id="PTHR34501">
    <property type="entry name" value="PROTEIN YDDL-RELATED"/>
    <property type="match status" value="1"/>
</dbReference>
<evidence type="ECO:0000256" key="5">
    <source>
        <dbReference type="ARBA" id="ARBA00022692"/>
    </source>
</evidence>
<dbReference type="Gene3D" id="2.40.160.10">
    <property type="entry name" value="Porin"/>
    <property type="match status" value="1"/>
</dbReference>
<accession>A0A410G912</accession>
<dbReference type="GO" id="GO:0015288">
    <property type="term" value="F:porin activity"/>
    <property type="evidence" value="ECO:0007669"/>
    <property type="project" value="UniProtKB-KW"/>
</dbReference>
<evidence type="ECO:0000313" key="13">
    <source>
        <dbReference type="EMBL" id="QAA92751.1"/>
    </source>
</evidence>
<evidence type="ECO:0000256" key="4">
    <source>
        <dbReference type="ARBA" id="ARBA00022452"/>
    </source>
</evidence>
<dbReference type="InterPro" id="IPR050298">
    <property type="entry name" value="Gram-neg_bact_OMP"/>
</dbReference>
<feature type="chain" id="PRO_5019003792" evidence="11">
    <location>
        <begin position="21"/>
        <end position="393"/>
    </location>
</feature>
<dbReference type="RefSeq" id="WP_128353803.1">
    <property type="nucleotide sequence ID" value="NZ_CP022987.1"/>
</dbReference>
<evidence type="ECO:0000256" key="9">
    <source>
        <dbReference type="ARBA" id="ARBA00023136"/>
    </source>
</evidence>
<keyword evidence="8" id="KW-0626">Porin</keyword>
<evidence type="ECO:0000259" key="12">
    <source>
        <dbReference type="Pfam" id="PF13609"/>
    </source>
</evidence>
<keyword evidence="3" id="KW-0813">Transport</keyword>
<reference evidence="13 14" key="1">
    <citation type="submission" date="2017-08" db="EMBL/GenBank/DDBJ databases">
        <authorList>
            <person name="Park S.-J."/>
            <person name="Kim H."/>
        </authorList>
    </citation>
    <scope>NUCLEOTIDE SEQUENCE [LARGE SCALE GENOMIC DNA]</scope>
    <source>
        <strain evidence="14">ye3</strain>
    </source>
</reference>
<gene>
    <name evidence="13" type="ORF">CKA81_02005</name>
</gene>
<protein>
    <submittedName>
        <fullName evidence="13">Porin</fullName>
    </submittedName>
</protein>
<dbReference type="PRINTS" id="PR00182">
    <property type="entry name" value="ECOLNEIPORIN"/>
</dbReference>
<evidence type="ECO:0000256" key="3">
    <source>
        <dbReference type="ARBA" id="ARBA00022448"/>
    </source>
</evidence>
<dbReference type="OrthoDB" id="8520696at2"/>
<comment type="subunit">
    <text evidence="2">Homotrimer.</text>
</comment>
<evidence type="ECO:0000256" key="7">
    <source>
        <dbReference type="ARBA" id="ARBA00023065"/>
    </source>
</evidence>
<dbReference type="InterPro" id="IPR033900">
    <property type="entry name" value="Gram_neg_porin_domain"/>
</dbReference>
<keyword evidence="5" id="KW-0812">Transmembrane</keyword>
<dbReference type="GO" id="GO:0034220">
    <property type="term" value="P:monoatomic ion transmembrane transport"/>
    <property type="evidence" value="ECO:0007669"/>
    <property type="project" value="InterPro"/>
</dbReference>
<evidence type="ECO:0000256" key="11">
    <source>
        <dbReference type="SAM" id="SignalP"/>
    </source>
</evidence>
<dbReference type="AlphaFoldDB" id="A0A410G912"/>
<keyword evidence="4" id="KW-1134">Transmembrane beta strand</keyword>
<sequence length="393" mass="41327">MKKTLLAAALTVGFFGVAQAETSVTLYGILDGGIGYQQIKGVNSYATDRTGEPSLKAKKTGMINGIEYGNRWGLKGAEDLGNGLRAVFQLESGFDLGTGQQAQSTSSSNSDRLFGRQATIGLASDAWGQLDLGRQTNIASKYLAGVATPFGASFGQANSGAVFTQANTARYDNMVMYQTPNFSGFQFGAGYSFNVSGGESWKVDGTRNSNQHAITTGLRYGNGPIAVALTYDAFKARGSDVAPVTDDTTVKAWALAGSYDFEIVKLHAGFGQTRDGFFQLQGYGSGASSSFSNATGAFGAAKGLKFNSYSAGVSAPLGNGTLMAGWMMADPRSNPDSFGAGEDMDKQQTYSLGYTYGISKRTSLYAIGSYAKHVQFLPDAKSTLVGVGVVHKF</sequence>
<comment type="subcellular location">
    <subcellularLocation>
        <location evidence="1">Cell outer membrane</location>
        <topology evidence="1">Multi-pass membrane protein</topology>
    </subcellularLocation>
</comment>
<evidence type="ECO:0000313" key="14">
    <source>
        <dbReference type="Proteomes" id="UP000283474"/>
    </source>
</evidence>
<dbReference type="GO" id="GO:0009279">
    <property type="term" value="C:cell outer membrane"/>
    <property type="evidence" value="ECO:0007669"/>
    <property type="project" value="UniProtKB-SubCell"/>
</dbReference>
<keyword evidence="10" id="KW-0998">Cell outer membrane</keyword>
<proteinExistence type="predicted"/>
<dbReference type="PRINTS" id="PR00184">
    <property type="entry name" value="NEISSPPORIN"/>
</dbReference>
<dbReference type="KEGG" id="pus:CKA81_02005"/>
<dbReference type="Proteomes" id="UP000283474">
    <property type="component" value="Chromosome"/>
</dbReference>
<evidence type="ECO:0000256" key="2">
    <source>
        <dbReference type="ARBA" id="ARBA00011233"/>
    </source>
</evidence>
<evidence type="ECO:0000256" key="8">
    <source>
        <dbReference type="ARBA" id="ARBA00023114"/>
    </source>
</evidence>
<dbReference type="PANTHER" id="PTHR34501:SF9">
    <property type="entry name" value="MAJOR OUTER MEMBRANE PROTEIN P.IA"/>
    <property type="match status" value="1"/>
</dbReference>
<feature type="domain" description="Porin" evidence="12">
    <location>
        <begin position="8"/>
        <end position="369"/>
    </location>
</feature>
<dbReference type="InterPro" id="IPR001702">
    <property type="entry name" value="Porin_Gram-ve"/>
</dbReference>
<evidence type="ECO:0000256" key="6">
    <source>
        <dbReference type="ARBA" id="ARBA00022729"/>
    </source>
</evidence>
<evidence type="ECO:0000256" key="1">
    <source>
        <dbReference type="ARBA" id="ARBA00004571"/>
    </source>
</evidence>
<dbReference type="InterPro" id="IPR023614">
    <property type="entry name" value="Porin_dom_sf"/>
</dbReference>
<dbReference type="Pfam" id="PF13609">
    <property type="entry name" value="Porin_4"/>
    <property type="match status" value="1"/>
</dbReference>
<evidence type="ECO:0000256" key="10">
    <source>
        <dbReference type="ARBA" id="ARBA00023237"/>
    </source>
</evidence>